<feature type="chain" id="PRO_5017182178" description="Imelysin" evidence="2">
    <location>
        <begin position="25"/>
        <end position="376"/>
    </location>
</feature>
<protein>
    <recommendedName>
        <fullName evidence="5">Imelysin</fullName>
    </recommendedName>
</protein>
<keyword evidence="4" id="KW-1185">Reference proteome</keyword>
<dbReference type="RefSeq" id="WP_092620861.1">
    <property type="nucleotide sequence ID" value="NZ_FMYK01000008.1"/>
</dbReference>
<evidence type="ECO:0000313" key="4">
    <source>
        <dbReference type="Proteomes" id="UP000242317"/>
    </source>
</evidence>
<reference evidence="4" key="1">
    <citation type="submission" date="2016-09" db="EMBL/GenBank/DDBJ databases">
        <authorList>
            <person name="Varghese N."/>
            <person name="Submissions S."/>
        </authorList>
    </citation>
    <scope>NUCLEOTIDE SEQUENCE [LARGE SCALE GENOMIC DNA]</scope>
    <source>
        <strain evidence="4">ANC 3699</strain>
    </source>
</reference>
<name>A0A1G6N3C4_9GAMM</name>
<evidence type="ECO:0000256" key="2">
    <source>
        <dbReference type="SAM" id="SignalP"/>
    </source>
</evidence>
<evidence type="ECO:0000313" key="3">
    <source>
        <dbReference type="EMBL" id="SDC61635.1"/>
    </source>
</evidence>
<evidence type="ECO:0008006" key="5">
    <source>
        <dbReference type="Google" id="ProtNLM"/>
    </source>
</evidence>
<dbReference type="AlphaFoldDB" id="A0A1G6N3C4"/>
<feature type="signal peptide" evidence="2">
    <location>
        <begin position="1"/>
        <end position="24"/>
    </location>
</feature>
<accession>A0A1G6N3C4</accession>
<keyword evidence="2" id="KW-0732">Signal</keyword>
<dbReference type="Proteomes" id="UP000242317">
    <property type="component" value="Unassembled WGS sequence"/>
</dbReference>
<dbReference type="OrthoDB" id="8605367at2"/>
<dbReference type="EMBL" id="FMYK01000008">
    <property type="protein sequence ID" value="SDC61635.1"/>
    <property type="molecule type" value="Genomic_DNA"/>
</dbReference>
<dbReference type="PROSITE" id="PS51257">
    <property type="entry name" value="PROKAR_LIPOPROTEIN"/>
    <property type="match status" value="1"/>
</dbReference>
<gene>
    <name evidence="3" type="ORF">SAMN05421749_10885</name>
</gene>
<evidence type="ECO:0000256" key="1">
    <source>
        <dbReference type="SAM" id="MobiDB-lite"/>
    </source>
</evidence>
<feature type="region of interest" description="Disordered" evidence="1">
    <location>
        <begin position="25"/>
        <end position="54"/>
    </location>
</feature>
<feature type="compositionally biased region" description="Polar residues" evidence="1">
    <location>
        <begin position="36"/>
        <end position="47"/>
    </location>
</feature>
<proteinExistence type="predicted"/>
<sequence length="376" mass="42851">MSKALQYSSVFLLLGALCACQPKAETPATPKKESATKTTTSGQSEITSTEEKRNCTQLSQAMTDIDAKSTVEALDTVNTQLKQCLPQSEQAQRMAWMDASSAMYQRFLTGDPIQLQKYEAFEQYGLSLLEANQGNAHDPSKPFPNKGDEQLFKKLAVRDQYLLTHQGQAYIELHYQGEGMFTFRRNPAYLKDIFANALPEDQRVFITHMAEDNATLLYNDAAISISWAELVERALFWESYLKKYPKSPYKTDANRLFKEYQFLIFVGTDNSPVSDEFSTDAWIDEDALKQIKALAKRPNTALAKQAQTFLKFIETTPTARRAQYPVTDVDQEGYEKSSISIAHEQLRKALNLRSPWNDEHGYRECHEDALCYDVRY</sequence>
<organism evidence="3 4">
    <name type="scientific">Acinetobacter marinus</name>
    <dbReference type="NCBI Taxonomy" id="281375"/>
    <lineage>
        <taxon>Bacteria</taxon>
        <taxon>Pseudomonadati</taxon>
        <taxon>Pseudomonadota</taxon>
        <taxon>Gammaproteobacteria</taxon>
        <taxon>Moraxellales</taxon>
        <taxon>Moraxellaceae</taxon>
        <taxon>Acinetobacter</taxon>
    </lineage>
</organism>